<comment type="caution">
    <text evidence="1">The sequence shown here is derived from an EMBL/GenBank/DDBJ whole genome shotgun (WGS) entry which is preliminary data.</text>
</comment>
<protein>
    <submittedName>
        <fullName evidence="1">Uncharacterized protein</fullName>
    </submittedName>
</protein>
<gene>
    <name evidence="1" type="ORF">ACFSXZ_29270</name>
</gene>
<proteinExistence type="predicted"/>
<dbReference type="Proteomes" id="UP001597417">
    <property type="component" value="Unassembled WGS sequence"/>
</dbReference>
<organism evidence="1 2">
    <name type="scientific">Amycolatopsis pigmentata</name>
    <dbReference type="NCBI Taxonomy" id="450801"/>
    <lineage>
        <taxon>Bacteria</taxon>
        <taxon>Bacillati</taxon>
        <taxon>Actinomycetota</taxon>
        <taxon>Actinomycetes</taxon>
        <taxon>Pseudonocardiales</taxon>
        <taxon>Pseudonocardiaceae</taxon>
        <taxon>Amycolatopsis</taxon>
    </lineage>
</organism>
<accession>A0ABW5G2Z9</accession>
<sequence length="78" mass="8534">MKPYITIDEPGTLLSYRTLPFGSACWGSAMAGSAEAALLRRRVDGNVVLGHRARLIVDLSSVKQPPIEVPHPPRERNP</sequence>
<dbReference type="RefSeq" id="WP_378268473.1">
    <property type="nucleotide sequence ID" value="NZ_JBHUKR010000018.1"/>
</dbReference>
<keyword evidence="2" id="KW-1185">Reference proteome</keyword>
<dbReference type="EMBL" id="JBHUKR010000018">
    <property type="protein sequence ID" value="MFD2420427.1"/>
    <property type="molecule type" value="Genomic_DNA"/>
</dbReference>
<evidence type="ECO:0000313" key="2">
    <source>
        <dbReference type="Proteomes" id="UP001597417"/>
    </source>
</evidence>
<evidence type="ECO:0000313" key="1">
    <source>
        <dbReference type="EMBL" id="MFD2420427.1"/>
    </source>
</evidence>
<name>A0ABW5G2Z9_9PSEU</name>
<reference evidence="2" key="1">
    <citation type="journal article" date="2019" name="Int. J. Syst. Evol. Microbiol.">
        <title>The Global Catalogue of Microorganisms (GCM) 10K type strain sequencing project: providing services to taxonomists for standard genome sequencing and annotation.</title>
        <authorList>
            <consortium name="The Broad Institute Genomics Platform"/>
            <consortium name="The Broad Institute Genome Sequencing Center for Infectious Disease"/>
            <person name="Wu L."/>
            <person name="Ma J."/>
        </authorList>
    </citation>
    <scope>NUCLEOTIDE SEQUENCE [LARGE SCALE GENOMIC DNA]</scope>
    <source>
        <strain evidence="2">CGMCC 4.7645</strain>
    </source>
</reference>